<dbReference type="AlphaFoldDB" id="A0AAD8WZH3"/>
<dbReference type="InterPro" id="IPR013103">
    <property type="entry name" value="RVT_2"/>
</dbReference>
<gene>
    <name evidence="3" type="ORF">QYE76_046772</name>
</gene>
<evidence type="ECO:0000313" key="3">
    <source>
        <dbReference type="EMBL" id="KAK1685924.1"/>
    </source>
</evidence>
<dbReference type="EMBL" id="JAUUTY010000002">
    <property type="protein sequence ID" value="KAK1685924.1"/>
    <property type="molecule type" value="Genomic_DNA"/>
</dbReference>
<sequence length="329" mass="36756">MLSVIPNGSLPWLRRLLRLSALDLVSPPPGVCPITCKWVYKIKTRSDGSLERYKAHLVARGFRQEHGRDYDETFAHVAHMTTVRTLLAVAFVRQWSVSQLDVQNAFLNGDLSEEVYMQPPPGDASANDGGDHGGSGEDPTRPKSSRGRLLLLEGRRAGSARYVVEEVSSSNWHPPVLEGLGAEEEELLVGEVDMEDDVFVEESDVEPAKPLSVEIDGKICWTVHTIGRDLENTLHKGGPWIHLGDVLLVQPLKGSKRPSETDLNAVPIWVKMYDVPWDKQTVANGRKWDSRLGKVIAVDVDKDGAQFRDFLRVRIQIPINKRLQTKMTT</sequence>
<comment type="caution">
    <text evidence="3">The sequence shown here is derived from an EMBL/GenBank/DDBJ whole genome shotgun (WGS) entry which is preliminary data.</text>
</comment>
<evidence type="ECO:0000259" key="2">
    <source>
        <dbReference type="Pfam" id="PF07727"/>
    </source>
</evidence>
<name>A0AAD8WZH3_LOLMU</name>
<dbReference type="Proteomes" id="UP001231189">
    <property type="component" value="Unassembled WGS sequence"/>
</dbReference>
<feature type="domain" description="Reverse transcriptase Ty1/copia-type" evidence="2">
    <location>
        <begin position="22"/>
        <end position="127"/>
    </location>
</feature>
<evidence type="ECO:0000256" key="1">
    <source>
        <dbReference type="SAM" id="MobiDB-lite"/>
    </source>
</evidence>
<keyword evidence="4" id="KW-1185">Reference proteome</keyword>
<accession>A0AAD8WZH3</accession>
<feature type="compositionally biased region" description="Basic and acidic residues" evidence="1">
    <location>
        <begin position="129"/>
        <end position="141"/>
    </location>
</feature>
<feature type="region of interest" description="Disordered" evidence="1">
    <location>
        <begin position="113"/>
        <end position="148"/>
    </location>
</feature>
<dbReference type="Pfam" id="PF07727">
    <property type="entry name" value="RVT_2"/>
    <property type="match status" value="1"/>
</dbReference>
<evidence type="ECO:0000313" key="4">
    <source>
        <dbReference type="Proteomes" id="UP001231189"/>
    </source>
</evidence>
<reference evidence="3" key="1">
    <citation type="submission" date="2023-07" db="EMBL/GenBank/DDBJ databases">
        <title>A chromosome-level genome assembly of Lolium multiflorum.</title>
        <authorList>
            <person name="Chen Y."/>
            <person name="Copetti D."/>
            <person name="Kolliker R."/>
            <person name="Studer B."/>
        </authorList>
    </citation>
    <scope>NUCLEOTIDE SEQUENCE</scope>
    <source>
        <strain evidence="3">02402/16</strain>
        <tissue evidence="3">Leaf</tissue>
    </source>
</reference>
<organism evidence="3 4">
    <name type="scientific">Lolium multiflorum</name>
    <name type="common">Italian ryegrass</name>
    <name type="synonym">Lolium perenne subsp. multiflorum</name>
    <dbReference type="NCBI Taxonomy" id="4521"/>
    <lineage>
        <taxon>Eukaryota</taxon>
        <taxon>Viridiplantae</taxon>
        <taxon>Streptophyta</taxon>
        <taxon>Embryophyta</taxon>
        <taxon>Tracheophyta</taxon>
        <taxon>Spermatophyta</taxon>
        <taxon>Magnoliopsida</taxon>
        <taxon>Liliopsida</taxon>
        <taxon>Poales</taxon>
        <taxon>Poaceae</taxon>
        <taxon>BOP clade</taxon>
        <taxon>Pooideae</taxon>
        <taxon>Poodae</taxon>
        <taxon>Poeae</taxon>
        <taxon>Poeae Chloroplast Group 2 (Poeae type)</taxon>
        <taxon>Loliodinae</taxon>
        <taxon>Loliinae</taxon>
        <taxon>Lolium</taxon>
    </lineage>
</organism>
<protein>
    <recommendedName>
        <fullName evidence="2">Reverse transcriptase Ty1/copia-type domain-containing protein</fullName>
    </recommendedName>
</protein>
<proteinExistence type="predicted"/>